<accession>A0A3S9MW20</accession>
<dbReference type="Gene3D" id="2.30.30.90">
    <property type="match status" value="1"/>
</dbReference>
<evidence type="ECO:0000256" key="1">
    <source>
        <dbReference type="ARBA" id="ARBA00023004"/>
    </source>
</evidence>
<dbReference type="InterPro" id="IPR038157">
    <property type="entry name" value="FeoA_core_dom"/>
</dbReference>
<dbReference type="InterPro" id="IPR007167">
    <property type="entry name" value="Fe-transptr_FeoA-like"/>
</dbReference>
<protein>
    <submittedName>
        <fullName evidence="3">Ferrous iron transport protein A</fullName>
    </submittedName>
</protein>
<reference evidence="3 4" key="1">
    <citation type="submission" date="2018-12" db="EMBL/GenBank/DDBJ databases">
        <title>Complete genome of Nonlabens sp. MJ115.</title>
        <authorList>
            <person name="Choi H.S."/>
            <person name="Jung J."/>
        </authorList>
    </citation>
    <scope>NUCLEOTIDE SEQUENCE [LARGE SCALE GENOMIC DNA]</scope>
    <source>
        <strain evidence="3 4">MJ115</strain>
    </source>
</reference>
<dbReference type="Pfam" id="PF04023">
    <property type="entry name" value="FeoA"/>
    <property type="match status" value="1"/>
</dbReference>
<dbReference type="KEGG" id="noj:EJ995_03395"/>
<dbReference type="EMBL" id="CP034549">
    <property type="protein sequence ID" value="AZQ43327.1"/>
    <property type="molecule type" value="Genomic_DNA"/>
</dbReference>
<gene>
    <name evidence="3" type="ORF">EJ995_03395</name>
</gene>
<evidence type="ECO:0000313" key="4">
    <source>
        <dbReference type="Proteomes" id="UP000279600"/>
    </source>
</evidence>
<dbReference type="RefSeq" id="WP_126445626.1">
    <property type="nucleotide sequence ID" value="NZ_CP034549.1"/>
</dbReference>
<keyword evidence="1" id="KW-0408">Iron</keyword>
<evidence type="ECO:0000259" key="2">
    <source>
        <dbReference type="SMART" id="SM00899"/>
    </source>
</evidence>
<feature type="domain" description="Ferrous iron transporter FeoA-like" evidence="2">
    <location>
        <begin position="3"/>
        <end position="74"/>
    </location>
</feature>
<dbReference type="GO" id="GO:0046914">
    <property type="term" value="F:transition metal ion binding"/>
    <property type="evidence" value="ECO:0007669"/>
    <property type="project" value="InterPro"/>
</dbReference>
<dbReference type="InterPro" id="IPR052713">
    <property type="entry name" value="FeoA"/>
</dbReference>
<organism evidence="3 4">
    <name type="scientific">Nonlabens ponticola</name>
    <dbReference type="NCBI Taxonomy" id="2496866"/>
    <lineage>
        <taxon>Bacteria</taxon>
        <taxon>Pseudomonadati</taxon>
        <taxon>Bacteroidota</taxon>
        <taxon>Flavobacteriia</taxon>
        <taxon>Flavobacteriales</taxon>
        <taxon>Flavobacteriaceae</taxon>
        <taxon>Nonlabens</taxon>
    </lineage>
</organism>
<dbReference type="SUPFAM" id="SSF50037">
    <property type="entry name" value="C-terminal domain of transcriptional repressors"/>
    <property type="match status" value="1"/>
</dbReference>
<proteinExistence type="predicted"/>
<dbReference type="InterPro" id="IPR008988">
    <property type="entry name" value="Transcriptional_repressor_C"/>
</dbReference>
<dbReference type="AlphaFoldDB" id="A0A3S9MW20"/>
<keyword evidence="4" id="KW-1185">Reference proteome</keyword>
<sequence length="76" mass="8518">MGKTIAQLKRGEIAIIKDFEETDVPLKLLEMGCLPGNIVTMMQSAPFQDPIYLNVNGTHLAIRRETAQKINVETYV</sequence>
<name>A0A3S9MW20_9FLAO</name>
<dbReference type="PANTHER" id="PTHR42954:SF2">
    <property type="entry name" value="FE(2+) TRANSPORT PROTEIN A"/>
    <property type="match status" value="1"/>
</dbReference>
<dbReference type="SMART" id="SM00899">
    <property type="entry name" value="FeoA"/>
    <property type="match status" value="1"/>
</dbReference>
<evidence type="ECO:0000313" key="3">
    <source>
        <dbReference type="EMBL" id="AZQ43327.1"/>
    </source>
</evidence>
<dbReference type="OrthoDB" id="9811076at2"/>
<dbReference type="PANTHER" id="PTHR42954">
    <property type="entry name" value="FE(2+) TRANSPORT PROTEIN A"/>
    <property type="match status" value="1"/>
</dbReference>
<dbReference type="Proteomes" id="UP000279600">
    <property type="component" value="Chromosome"/>
</dbReference>